<keyword evidence="5 7" id="KW-0456">Lyase</keyword>
<dbReference type="Gene3D" id="3.30.160.60">
    <property type="entry name" value="Classic Zinc Finger"/>
    <property type="match status" value="1"/>
</dbReference>
<dbReference type="HAMAP" id="MF_02065">
    <property type="entry name" value="MltG"/>
    <property type="match status" value="1"/>
</dbReference>
<comment type="function">
    <text evidence="7">Functions as a peptidoglycan terminase that cleaves nascent peptidoglycan strands endolytically to terminate their elongation.</text>
</comment>
<evidence type="ECO:0000256" key="2">
    <source>
        <dbReference type="ARBA" id="ARBA00022692"/>
    </source>
</evidence>
<dbReference type="HOGENOM" id="CLU_025574_2_0_10"/>
<keyword evidence="2 7" id="KW-0812">Transmembrane</keyword>
<name>G8R3Y7_OWEHD</name>
<evidence type="ECO:0000256" key="1">
    <source>
        <dbReference type="ARBA" id="ARBA00022475"/>
    </source>
</evidence>
<dbReference type="AlphaFoldDB" id="G8R3Y7"/>
<keyword evidence="1 7" id="KW-1003">Cell membrane</keyword>
<dbReference type="PROSITE" id="PS51257">
    <property type="entry name" value="PROKAR_LIPOPROTEIN"/>
    <property type="match status" value="1"/>
</dbReference>
<dbReference type="GO" id="GO:0008932">
    <property type="term" value="F:lytic endotransglycosylase activity"/>
    <property type="evidence" value="ECO:0007669"/>
    <property type="project" value="UniProtKB-UniRule"/>
</dbReference>
<dbReference type="Pfam" id="PF02618">
    <property type="entry name" value="YceG"/>
    <property type="match status" value="1"/>
</dbReference>
<evidence type="ECO:0000256" key="6">
    <source>
        <dbReference type="ARBA" id="ARBA00023316"/>
    </source>
</evidence>
<feature type="site" description="Important for catalytic activity" evidence="7">
    <location>
        <position position="219"/>
    </location>
</feature>
<dbReference type="PANTHER" id="PTHR30518:SF2">
    <property type="entry name" value="ENDOLYTIC MUREIN TRANSGLYCOSYLASE"/>
    <property type="match status" value="1"/>
</dbReference>
<dbReference type="PANTHER" id="PTHR30518">
    <property type="entry name" value="ENDOLYTIC MUREIN TRANSGLYCOSYLASE"/>
    <property type="match status" value="1"/>
</dbReference>
<keyword evidence="3 7" id="KW-1133">Transmembrane helix</keyword>
<dbReference type="KEGG" id="oho:Oweho_1010"/>
<proteinExistence type="inferred from homology"/>
<dbReference type="NCBIfam" id="TIGR00247">
    <property type="entry name" value="endolytic transglycosylase MltG"/>
    <property type="match status" value="1"/>
</dbReference>
<keyword evidence="9" id="KW-1185">Reference proteome</keyword>
<dbReference type="eggNOG" id="COG1559">
    <property type="taxonomic scope" value="Bacteria"/>
</dbReference>
<dbReference type="Gene3D" id="3.30.1490.480">
    <property type="entry name" value="Endolytic murein transglycosylase"/>
    <property type="match status" value="1"/>
</dbReference>
<dbReference type="GO" id="GO:0009252">
    <property type="term" value="P:peptidoglycan biosynthetic process"/>
    <property type="evidence" value="ECO:0007669"/>
    <property type="project" value="UniProtKB-UniRule"/>
</dbReference>
<dbReference type="Proteomes" id="UP000005631">
    <property type="component" value="Chromosome"/>
</dbReference>
<dbReference type="RefSeq" id="WP_014201379.1">
    <property type="nucleotide sequence ID" value="NC_016599.1"/>
</dbReference>
<evidence type="ECO:0000256" key="3">
    <source>
        <dbReference type="ARBA" id="ARBA00022989"/>
    </source>
</evidence>
<evidence type="ECO:0000313" key="8">
    <source>
        <dbReference type="EMBL" id="AEV32019.1"/>
    </source>
</evidence>
<evidence type="ECO:0000256" key="5">
    <source>
        <dbReference type="ARBA" id="ARBA00023239"/>
    </source>
</evidence>
<dbReference type="STRING" id="926562.Oweho_1010"/>
<sequence>MKKKILLIVVVAVLVACSILGSLYYKRILAVNVKLKPGQTFELFIPTGSDFTAVRDSLVSNDILKNTNTFEWVADKKNYPSLVKPGRYVLVPGMTNNALVNKLRSGDQDAVQLTLHNISGIYELSARLSQTLEGDSLSFLNLLESDESLSAFGVSSNTVSAYFLPNTYELWWNTSPSALLKRMRQEFDKFWNEERQAKAKKLGLTPIEVVTLASIVEKETNRNDEKPTVAGLYANRIKQGMKLQSDPTVIYALLLENPKMKITRVYYKHLRYDSPYNTYMYPGLPPGPIKIPELSTVDAVLNREKHDYIFMVADPERPGYHTFARTLAQHERNRRKYIDWANRNKI</sequence>
<dbReference type="EC" id="4.2.2.29" evidence="7"/>
<dbReference type="PATRIC" id="fig|926562.3.peg.1026"/>
<keyword evidence="4 7" id="KW-0472">Membrane</keyword>
<evidence type="ECO:0000256" key="7">
    <source>
        <dbReference type="HAMAP-Rule" id="MF_02065"/>
    </source>
</evidence>
<organism evidence="8 9">
    <name type="scientific">Owenweeksia hongkongensis (strain DSM 17368 / CIP 108786 / JCM 12287 / NRRL B-23963 / UST20020801)</name>
    <dbReference type="NCBI Taxonomy" id="926562"/>
    <lineage>
        <taxon>Bacteria</taxon>
        <taxon>Pseudomonadati</taxon>
        <taxon>Bacteroidota</taxon>
        <taxon>Flavobacteriia</taxon>
        <taxon>Flavobacteriales</taxon>
        <taxon>Owenweeksiaceae</taxon>
        <taxon>Owenweeksia</taxon>
    </lineage>
</organism>
<dbReference type="InterPro" id="IPR003770">
    <property type="entry name" value="MLTG-like"/>
</dbReference>
<reference evidence="8 9" key="1">
    <citation type="journal article" date="2012" name="Stand. Genomic Sci.">
        <title>Genome sequence of the orange-pigmented seawater bacterium Owenweeksia hongkongensis type strain (UST20020801(T)).</title>
        <authorList>
            <person name="Riedel T."/>
            <person name="Held B."/>
            <person name="Nolan M."/>
            <person name="Lucas S."/>
            <person name="Lapidus A."/>
            <person name="Tice H."/>
            <person name="Del Rio T.G."/>
            <person name="Cheng J.F."/>
            <person name="Han C."/>
            <person name="Tapia R."/>
            <person name="Goodwin L.A."/>
            <person name="Pitluck S."/>
            <person name="Liolios K."/>
            <person name="Mavromatis K."/>
            <person name="Pagani I."/>
            <person name="Ivanova N."/>
            <person name="Mikhailova N."/>
            <person name="Pati A."/>
            <person name="Chen A."/>
            <person name="Palaniappan K."/>
            <person name="Rohde M."/>
            <person name="Tindall B.J."/>
            <person name="Detter J.C."/>
            <person name="Goker M."/>
            <person name="Woyke T."/>
            <person name="Bristow J."/>
            <person name="Eisen J.A."/>
            <person name="Markowitz V."/>
            <person name="Hugenholtz P."/>
            <person name="Klenk H.P."/>
            <person name="Kyrpides N.C."/>
        </authorList>
    </citation>
    <scope>NUCLEOTIDE SEQUENCE</scope>
    <source>
        <strain evidence="9">DSM 17368 / JCM 12287 / NRRL B-23963</strain>
    </source>
</reference>
<keyword evidence="7" id="KW-0997">Cell inner membrane</keyword>
<gene>
    <name evidence="7" type="primary">mltG</name>
    <name evidence="8" type="ordered locus">Oweho_1010</name>
</gene>
<comment type="catalytic activity">
    <reaction evidence="7">
        <text>a peptidoglycan chain = a peptidoglycan chain with N-acetyl-1,6-anhydromuramyl-[peptide] at the reducing end + a peptidoglycan chain with N-acetylglucosamine at the non-reducing end.</text>
        <dbReference type="EC" id="4.2.2.29"/>
    </reaction>
</comment>
<evidence type="ECO:0000256" key="4">
    <source>
        <dbReference type="ARBA" id="ARBA00023136"/>
    </source>
</evidence>
<dbReference type="CDD" id="cd08010">
    <property type="entry name" value="MltG_like"/>
    <property type="match status" value="1"/>
</dbReference>
<dbReference type="EMBL" id="CP003156">
    <property type="protein sequence ID" value="AEV32019.1"/>
    <property type="molecule type" value="Genomic_DNA"/>
</dbReference>
<evidence type="ECO:0000313" key="9">
    <source>
        <dbReference type="Proteomes" id="UP000005631"/>
    </source>
</evidence>
<dbReference type="GO" id="GO:0005886">
    <property type="term" value="C:plasma membrane"/>
    <property type="evidence" value="ECO:0007669"/>
    <property type="project" value="UniProtKB-UniRule"/>
</dbReference>
<protein>
    <recommendedName>
        <fullName evidence="7">Endolytic murein transglycosylase</fullName>
        <ecNumber evidence="7">4.2.2.29</ecNumber>
    </recommendedName>
    <alternativeName>
        <fullName evidence="7">Peptidoglycan lytic transglycosylase</fullName>
    </alternativeName>
    <alternativeName>
        <fullName evidence="7">Peptidoglycan polymerization terminase</fullName>
    </alternativeName>
</protein>
<comment type="similarity">
    <text evidence="7">Belongs to the transglycosylase MltG family.</text>
</comment>
<dbReference type="GO" id="GO:0071555">
    <property type="term" value="P:cell wall organization"/>
    <property type="evidence" value="ECO:0007669"/>
    <property type="project" value="UniProtKB-KW"/>
</dbReference>
<accession>G8R3Y7</accession>
<keyword evidence="6 7" id="KW-0961">Cell wall biogenesis/degradation</keyword>